<keyword evidence="6 11" id="KW-0067">ATP-binding</keyword>
<feature type="domain" description="Helicase C-terminal" evidence="14">
    <location>
        <begin position="227"/>
        <end position="387"/>
    </location>
</feature>
<dbReference type="GO" id="GO:0042254">
    <property type="term" value="P:ribosome biogenesis"/>
    <property type="evidence" value="ECO:0007669"/>
    <property type="project" value="UniProtKB-KW"/>
</dbReference>
<dbReference type="InterPro" id="IPR001650">
    <property type="entry name" value="Helicase_C-like"/>
</dbReference>
<dbReference type="InterPro" id="IPR014001">
    <property type="entry name" value="Helicase_ATP-bd"/>
</dbReference>
<dbReference type="PANTHER" id="PTHR47959">
    <property type="entry name" value="ATP-DEPENDENT RNA HELICASE RHLE-RELATED"/>
    <property type="match status" value="1"/>
</dbReference>
<feature type="domain" description="DEAD-box RNA helicase Q" evidence="15">
    <location>
        <begin position="14"/>
        <end position="42"/>
    </location>
</feature>
<evidence type="ECO:0000256" key="9">
    <source>
        <dbReference type="ARBA" id="ARBA00024350"/>
    </source>
</evidence>
<evidence type="ECO:0000256" key="10">
    <source>
        <dbReference type="PROSITE-ProRule" id="PRU00552"/>
    </source>
</evidence>
<sequence length="449" mass="49561">MPTPEEASSSTTVPSFKELGVIDPLLEALDQMSFKTPTSIQAEVLPHALKDCDIIGVAETGSGKTAAFALPVLQKLWENPRSLFACVIVPTRELAMQVSQHFEALGSSIGVRSAVIIGGTDEVAQAIALARGPHVVVATPGRLLYHLEKTKGFSLRTIQYLVLDEADRLLDMDFGPILDKILKVIPKERHTYLFSATMTTKVAKLQRASLSNPVRVEVSKRYATVSTLLQYYLLTAHKFKESYLIGVCNELAQNSTIIFTRTVNDCQKISMILRTLGFPAIPIHGQMSQTARLGAIAKFKAGSSKILVATDVASRGLDMPSVDIVINFDIPSHSKDYIHRVGRTARAGRAGKAITFVTQYDVEHIQRIEQVLGEKLALWPTDEEAIALLRERVEEAGRLAVKELKEQAKEGRGRKRHRDDEPGGKDDVDRDDDVVEAGMPMKKQKSKRR</sequence>
<dbReference type="CDD" id="cd18787">
    <property type="entry name" value="SF2_C_DEAD"/>
    <property type="match status" value="1"/>
</dbReference>
<dbReference type="EMBL" id="KQ085974">
    <property type="protein sequence ID" value="KLO12621.1"/>
    <property type="molecule type" value="Genomic_DNA"/>
</dbReference>
<evidence type="ECO:0000256" key="1">
    <source>
        <dbReference type="ARBA" id="ARBA00004123"/>
    </source>
</evidence>
<evidence type="ECO:0000256" key="11">
    <source>
        <dbReference type="RuleBase" id="RU000492"/>
    </source>
</evidence>
<keyword evidence="7" id="KW-0694">RNA-binding</keyword>
<protein>
    <submittedName>
        <fullName evidence="16">DEAD-domain-containing protein</fullName>
    </submittedName>
</protein>
<evidence type="ECO:0000256" key="8">
    <source>
        <dbReference type="ARBA" id="ARBA00023242"/>
    </source>
</evidence>
<dbReference type="InterPro" id="IPR011545">
    <property type="entry name" value="DEAD/DEAH_box_helicase_dom"/>
</dbReference>
<dbReference type="GO" id="GO:0010467">
    <property type="term" value="P:gene expression"/>
    <property type="evidence" value="ECO:0007669"/>
    <property type="project" value="UniProtKB-ARBA"/>
</dbReference>
<evidence type="ECO:0000313" key="16">
    <source>
        <dbReference type="EMBL" id="KLO12621.1"/>
    </source>
</evidence>
<dbReference type="SMART" id="SM00490">
    <property type="entry name" value="HELICc"/>
    <property type="match status" value="1"/>
</dbReference>
<feature type="region of interest" description="Disordered" evidence="12">
    <location>
        <begin position="404"/>
        <end position="449"/>
    </location>
</feature>
<evidence type="ECO:0000256" key="12">
    <source>
        <dbReference type="SAM" id="MobiDB-lite"/>
    </source>
</evidence>
<dbReference type="Pfam" id="PF00271">
    <property type="entry name" value="Helicase_C"/>
    <property type="match status" value="1"/>
</dbReference>
<accession>A0A0H2S6Z6</accession>
<keyword evidence="8" id="KW-0539">Nucleus</keyword>
<comment type="subcellular location">
    <subcellularLocation>
        <location evidence="1">Nucleus</location>
    </subcellularLocation>
</comment>
<dbReference type="InterPro" id="IPR014014">
    <property type="entry name" value="RNA_helicase_DEAD_Q_motif"/>
</dbReference>
<dbReference type="PROSITE" id="PS51195">
    <property type="entry name" value="Q_MOTIF"/>
    <property type="match status" value="1"/>
</dbReference>
<dbReference type="InterPro" id="IPR027417">
    <property type="entry name" value="P-loop_NTPase"/>
</dbReference>
<keyword evidence="2" id="KW-0690">Ribosome biogenesis</keyword>
<keyword evidence="5 11" id="KW-0347">Helicase</keyword>
<dbReference type="CDD" id="cd17954">
    <property type="entry name" value="DEADc_DDX47"/>
    <property type="match status" value="1"/>
</dbReference>
<dbReference type="PROSITE" id="PS51194">
    <property type="entry name" value="HELICASE_CTER"/>
    <property type="match status" value="1"/>
</dbReference>
<reference evidence="16 17" key="1">
    <citation type="submission" date="2015-04" db="EMBL/GenBank/DDBJ databases">
        <title>Complete genome sequence of Schizopora paradoxa KUC8140, a cosmopolitan wood degrader in East Asia.</title>
        <authorList>
            <consortium name="DOE Joint Genome Institute"/>
            <person name="Min B."/>
            <person name="Park H."/>
            <person name="Jang Y."/>
            <person name="Kim J.-J."/>
            <person name="Kim K.H."/>
            <person name="Pangilinan J."/>
            <person name="Lipzen A."/>
            <person name="Riley R."/>
            <person name="Grigoriev I.V."/>
            <person name="Spatafora J.W."/>
            <person name="Choi I.-G."/>
        </authorList>
    </citation>
    <scope>NUCLEOTIDE SEQUENCE [LARGE SCALE GENOMIC DNA]</scope>
    <source>
        <strain evidence="16 17">KUC8140</strain>
    </source>
</reference>
<evidence type="ECO:0000259" key="15">
    <source>
        <dbReference type="PROSITE" id="PS51195"/>
    </source>
</evidence>
<keyword evidence="4 11" id="KW-0378">Hydrolase</keyword>
<dbReference type="PROSITE" id="PS00039">
    <property type="entry name" value="DEAD_ATP_HELICASE"/>
    <property type="match status" value="1"/>
</dbReference>
<dbReference type="SMART" id="SM00487">
    <property type="entry name" value="DEXDc"/>
    <property type="match status" value="1"/>
</dbReference>
<dbReference type="GO" id="GO:0003724">
    <property type="term" value="F:RNA helicase activity"/>
    <property type="evidence" value="ECO:0007669"/>
    <property type="project" value="InterPro"/>
</dbReference>
<dbReference type="InterPro" id="IPR000629">
    <property type="entry name" value="RNA-helicase_DEAD-box_CS"/>
</dbReference>
<dbReference type="FunCoup" id="A0A0H2S6Z6">
    <property type="interactions" value="800"/>
</dbReference>
<organism evidence="16 17">
    <name type="scientific">Schizopora paradoxa</name>
    <dbReference type="NCBI Taxonomy" id="27342"/>
    <lineage>
        <taxon>Eukaryota</taxon>
        <taxon>Fungi</taxon>
        <taxon>Dikarya</taxon>
        <taxon>Basidiomycota</taxon>
        <taxon>Agaricomycotina</taxon>
        <taxon>Agaricomycetes</taxon>
        <taxon>Hymenochaetales</taxon>
        <taxon>Schizoporaceae</taxon>
        <taxon>Schizopora</taxon>
    </lineage>
</organism>
<dbReference type="GO" id="GO:0005634">
    <property type="term" value="C:nucleus"/>
    <property type="evidence" value="ECO:0007669"/>
    <property type="project" value="UniProtKB-SubCell"/>
</dbReference>
<proteinExistence type="inferred from homology"/>
<dbReference type="GO" id="GO:0005829">
    <property type="term" value="C:cytosol"/>
    <property type="evidence" value="ECO:0007669"/>
    <property type="project" value="TreeGrafter"/>
</dbReference>
<dbReference type="Proteomes" id="UP000053477">
    <property type="component" value="Unassembled WGS sequence"/>
</dbReference>
<evidence type="ECO:0000256" key="5">
    <source>
        <dbReference type="ARBA" id="ARBA00022806"/>
    </source>
</evidence>
<keyword evidence="17" id="KW-1185">Reference proteome</keyword>
<dbReference type="OrthoDB" id="10261904at2759"/>
<dbReference type="GO" id="GO:0005524">
    <property type="term" value="F:ATP binding"/>
    <property type="evidence" value="ECO:0007669"/>
    <property type="project" value="UniProtKB-KW"/>
</dbReference>
<dbReference type="PANTHER" id="PTHR47959:SF20">
    <property type="entry name" value="RNA HELICASE"/>
    <property type="match status" value="1"/>
</dbReference>
<dbReference type="STRING" id="27342.A0A0H2S6Z6"/>
<evidence type="ECO:0000256" key="7">
    <source>
        <dbReference type="ARBA" id="ARBA00022884"/>
    </source>
</evidence>
<comment type="similarity">
    <text evidence="9">Belongs to the DEAD box helicase family. DDX47/RRP3 subfamily.</text>
</comment>
<dbReference type="InterPro" id="IPR050079">
    <property type="entry name" value="DEAD_box_RNA_helicase"/>
</dbReference>
<evidence type="ECO:0000259" key="14">
    <source>
        <dbReference type="PROSITE" id="PS51194"/>
    </source>
</evidence>
<dbReference type="InterPro" id="IPR044765">
    <property type="entry name" value="DDX47/Rrp3_DEADc"/>
</dbReference>
<dbReference type="AlphaFoldDB" id="A0A0H2S6Z6"/>
<evidence type="ECO:0000256" key="4">
    <source>
        <dbReference type="ARBA" id="ARBA00022801"/>
    </source>
</evidence>
<evidence type="ECO:0000256" key="6">
    <source>
        <dbReference type="ARBA" id="ARBA00022840"/>
    </source>
</evidence>
<gene>
    <name evidence="16" type="ORF">SCHPADRAFT_829195</name>
</gene>
<dbReference type="InParanoid" id="A0A0H2S6Z6"/>
<dbReference type="Gene3D" id="3.40.50.300">
    <property type="entry name" value="P-loop containing nucleotide triphosphate hydrolases"/>
    <property type="match status" value="2"/>
</dbReference>
<feature type="compositionally biased region" description="Basic and acidic residues" evidence="12">
    <location>
        <begin position="418"/>
        <end position="428"/>
    </location>
</feature>
<evidence type="ECO:0000313" key="17">
    <source>
        <dbReference type="Proteomes" id="UP000053477"/>
    </source>
</evidence>
<feature type="domain" description="Helicase ATP-binding" evidence="13">
    <location>
        <begin position="45"/>
        <end position="216"/>
    </location>
</feature>
<dbReference type="PROSITE" id="PS51192">
    <property type="entry name" value="HELICASE_ATP_BIND_1"/>
    <property type="match status" value="1"/>
</dbReference>
<evidence type="ECO:0000256" key="2">
    <source>
        <dbReference type="ARBA" id="ARBA00022517"/>
    </source>
</evidence>
<dbReference type="GO" id="GO:0003723">
    <property type="term" value="F:RNA binding"/>
    <property type="evidence" value="ECO:0007669"/>
    <property type="project" value="UniProtKB-KW"/>
</dbReference>
<name>A0A0H2S6Z6_9AGAM</name>
<feature type="short sequence motif" description="Q motif" evidence="10">
    <location>
        <begin position="14"/>
        <end position="42"/>
    </location>
</feature>
<dbReference type="Pfam" id="PF00270">
    <property type="entry name" value="DEAD"/>
    <property type="match status" value="1"/>
</dbReference>
<evidence type="ECO:0000256" key="3">
    <source>
        <dbReference type="ARBA" id="ARBA00022741"/>
    </source>
</evidence>
<dbReference type="GO" id="GO:0016787">
    <property type="term" value="F:hydrolase activity"/>
    <property type="evidence" value="ECO:0007669"/>
    <property type="project" value="UniProtKB-KW"/>
</dbReference>
<evidence type="ECO:0000259" key="13">
    <source>
        <dbReference type="PROSITE" id="PS51192"/>
    </source>
</evidence>
<keyword evidence="3 11" id="KW-0547">Nucleotide-binding</keyword>
<dbReference type="SUPFAM" id="SSF52540">
    <property type="entry name" value="P-loop containing nucleoside triphosphate hydrolases"/>
    <property type="match status" value="1"/>
</dbReference>